<dbReference type="GO" id="GO:0120518">
    <property type="term" value="F:protein N-terminal-methionine acetyltransferase activity"/>
    <property type="evidence" value="ECO:0007669"/>
    <property type="project" value="UniProtKB-EC"/>
</dbReference>
<proteinExistence type="inferred from homology"/>
<comment type="catalytic activity">
    <reaction evidence="9">
        <text>L-lysyl-[protein] + acetyl-CoA = N(6)-acetyl-L-lysyl-[protein] + CoA + H(+)</text>
        <dbReference type="Rhea" id="RHEA:45948"/>
        <dbReference type="Rhea" id="RHEA-COMP:9752"/>
        <dbReference type="Rhea" id="RHEA-COMP:10731"/>
        <dbReference type="ChEBI" id="CHEBI:15378"/>
        <dbReference type="ChEBI" id="CHEBI:29969"/>
        <dbReference type="ChEBI" id="CHEBI:57287"/>
        <dbReference type="ChEBI" id="CHEBI:57288"/>
        <dbReference type="ChEBI" id="CHEBI:61930"/>
        <dbReference type="EC" id="2.3.1.48"/>
    </reaction>
</comment>
<dbReference type="EC" id="2.3.1.259" evidence="7"/>
<evidence type="ECO:0000259" key="11">
    <source>
        <dbReference type="PROSITE" id="PS51186"/>
    </source>
</evidence>
<dbReference type="GO" id="GO:0007059">
    <property type="term" value="P:chromosome segregation"/>
    <property type="evidence" value="ECO:0007669"/>
    <property type="project" value="UniProtKB-KW"/>
</dbReference>
<protein>
    <recommendedName>
        <fullName evidence="8">N-alpha-acetyltransferase 60</fullName>
        <ecNumber evidence="7">2.3.1.259</ecNumber>
        <ecNumber evidence="1">2.3.1.48</ecNumber>
    </recommendedName>
</protein>
<comment type="caution">
    <text evidence="12">The sequence shown here is derived from an EMBL/GenBank/DDBJ whole genome shotgun (WGS) entry which is preliminary data.</text>
</comment>
<sequence length="300" mass="34251">MQIKELCGDWFPIDYPPFWYECITETDQYYALAALHNSTIIGLLVAQTKPLADMNPEPFCHDYRLKKNRVRNDHQILLHADLHDGNIGYILTLGVRKPYRRLGLATLLLNQYMEHLRLDCHIKLQNFNLTEPKCLGSKTPIDFKASQFPGHSEVSHNDVLQRLRCYSAAHADAPVTAVLLHVLSTNAEAIHFYTRRNFSRLAFLPMFYLIKDSRMDGYSYVFYLNGGEPPTSFFSDPLKSLDLPPSPSLSDFSLVPLKMAGKVARWVLGPDRTRVMSFVVTSFFELMGKMVTSLVGTDNR</sequence>
<dbReference type="EC" id="2.3.1.48" evidence="1"/>
<evidence type="ECO:0000313" key="12">
    <source>
        <dbReference type="EMBL" id="KAA0201183.1"/>
    </source>
</evidence>
<dbReference type="InterPro" id="IPR045141">
    <property type="entry name" value="NAA60-like"/>
</dbReference>
<reference evidence="12" key="3">
    <citation type="submission" date="2019-06" db="EMBL/GenBank/DDBJ databases">
        <authorList>
            <person name="Poynton C."/>
            <person name="Hasenbein S."/>
            <person name="Benoit J.B."/>
            <person name="Sepulveda M.S."/>
            <person name="Poelchau M.F."/>
            <person name="Murali S.C."/>
            <person name="Chen S."/>
            <person name="Glastad K.M."/>
            <person name="Werren J.H."/>
            <person name="Vineis J.H."/>
            <person name="Bowen J.L."/>
            <person name="Friedrich M."/>
            <person name="Jones J."/>
            <person name="Robertson H.M."/>
            <person name="Feyereisen R."/>
            <person name="Mechler-Hickson A."/>
            <person name="Mathers N."/>
            <person name="Lee C.E."/>
            <person name="Colbourne J.K."/>
            <person name="Biales A."/>
            <person name="Johnston J.S."/>
            <person name="Wellborn G.A."/>
            <person name="Rosendale A.J."/>
            <person name="Cridge A.G."/>
            <person name="Munoz-Torres M.C."/>
            <person name="Bain P.A."/>
            <person name="Manny A.R."/>
            <person name="Major K.M."/>
            <person name="Lambert F.N."/>
            <person name="Vulpe C.D."/>
            <person name="Tuck P."/>
            <person name="Blalock B.J."/>
            <person name="Lin Y.-Y."/>
            <person name="Smith M.E."/>
            <person name="Ochoa-Acuna H."/>
            <person name="Chen M.-J.M."/>
            <person name="Childers C.P."/>
            <person name="Qu J."/>
            <person name="Dugan S."/>
            <person name="Lee S.L."/>
            <person name="Chao H."/>
            <person name="Dinh H."/>
            <person name="Han Y."/>
            <person name="Doddapaneni H."/>
            <person name="Worley K.C."/>
            <person name="Muzny D.M."/>
            <person name="Gibbs R.A."/>
            <person name="Richards S."/>
        </authorList>
    </citation>
    <scope>NUCLEOTIDE SEQUENCE</scope>
    <source>
        <strain evidence="12">HAZT.00-mixed</strain>
        <tissue evidence="12">Whole organism</tissue>
    </source>
</reference>
<comment type="similarity">
    <text evidence="6">Belongs to the acetyltransferase family. NAA60 subfamily.</text>
</comment>
<dbReference type="InterPro" id="IPR000182">
    <property type="entry name" value="GNAT_dom"/>
</dbReference>
<evidence type="ECO:0000256" key="10">
    <source>
        <dbReference type="ARBA" id="ARBA00048848"/>
    </source>
</evidence>
<evidence type="ECO:0000256" key="5">
    <source>
        <dbReference type="ARBA" id="ARBA00023315"/>
    </source>
</evidence>
<evidence type="ECO:0000256" key="3">
    <source>
        <dbReference type="ARBA" id="ARBA00022829"/>
    </source>
</evidence>
<dbReference type="EMBL" id="JQDR03005797">
    <property type="protein sequence ID" value="KAA0201183.1"/>
    <property type="molecule type" value="Genomic_DNA"/>
</dbReference>
<dbReference type="Gene3D" id="3.40.630.30">
    <property type="match status" value="1"/>
</dbReference>
<feature type="domain" description="N-acetyltransferase" evidence="11">
    <location>
        <begin position="1"/>
        <end position="225"/>
    </location>
</feature>
<dbReference type="AlphaFoldDB" id="A0A6A0H887"/>
<dbReference type="Proteomes" id="UP000711488">
    <property type="component" value="Unassembled WGS sequence"/>
</dbReference>
<dbReference type="CDD" id="cd04301">
    <property type="entry name" value="NAT_SF"/>
    <property type="match status" value="1"/>
</dbReference>
<dbReference type="OrthoDB" id="47017at2759"/>
<evidence type="ECO:0000256" key="4">
    <source>
        <dbReference type="ARBA" id="ARBA00022853"/>
    </source>
</evidence>
<dbReference type="GO" id="GO:0000139">
    <property type="term" value="C:Golgi membrane"/>
    <property type="evidence" value="ECO:0007669"/>
    <property type="project" value="TreeGrafter"/>
</dbReference>
<accession>A0A6A0H887</accession>
<dbReference type="SUPFAM" id="SSF55729">
    <property type="entry name" value="Acyl-CoA N-acyltransferases (Nat)"/>
    <property type="match status" value="2"/>
</dbReference>
<organism evidence="12">
    <name type="scientific">Hyalella azteca</name>
    <name type="common">Amphipod</name>
    <dbReference type="NCBI Taxonomy" id="294128"/>
    <lineage>
        <taxon>Eukaryota</taxon>
        <taxon>Metazoa</taxon>
        <taxon>Ecdysozoa</taxon>
        <taxon>Arthropoda</taxon>
        <taxon>Crustacea</taxon>
        <taxon>Multicrustacea</taxon>
        <taxon>Malacostraca</taxon>
        <taxon>Eumalacostraca</taxon>
        <taxon>Peracarida</taxon>
        <taxon>Amphipoda</taxon>
        <taxon>Senticaudata</taxon>
        <taxon>Talitrida</taxon>
        <taxon>Talitroidea</taxon>
        <taxon>Hyalellidae</taxon>
        <taxon>Hyalella</taxon>
    </lineage>
</organism>
<evidence type="ECO:0000256" key="7">
    <source>
        <dbReference type="ARBA" id="ARBA00026111"/>
    </source>
</evidence>
<evidence type="ECO:0000256" key="6">
    <source>
        <dbReference type="ARBA" id="ARBA00025774"/>
    </source>
</evidence>
<dbReference type="GO" id="GO:0004402">
    <property type="term" value="F:histone acetyltransferase activity"/>
    <property type="evidence" value="ECO:0007669"/>
    <property type="project" value="TreeGrafter"/>
</dbReference>
<name>A0A6A0H887_HYAAZ</name>
<keyword evidence="3" id="KW-0159">Chromosome partition</keyword>
<dbReference type="Pfam" id="PF00583">
    <property type="entry name" value="Acetyltransf_1"/>
    <property type="match status" value="1"/>
</dbReference>
<dbReference type="PANTHER" id="PTHR14744">
    <property type="entry name" value="N-ALPHA-ACETYLTRANSFERASE 60"/>
    <property type="match status" value="1"/>
</dbReference>
<gene>
    <name evidence="12" type="ORF">HAZT_HAZT006980</name>
</gene>
<keyword evidence="5" id="KW-0012">Acyltransferase</keyword>
<keyword evidence="4" id="KW-0156">Chromatin regulator</keyword>
<evidence type="ECO:0000256" key="9">
    <source>
        <dbReference type="ARBA" id="ARBA00048017"/>
    </source>
</evidence>
<dbReference type="PROSITE" id="PS51186">
    <property type="entry name" value="GNAT"/>
    <property type="match status" value="1"/>
</dbReference>
<evidence type="ECO:0000256" key="2">
    <source>
        <dbReference type="ARBA" id="ARBA00022679"/>
    </source>
</evidence>
<evidence type="ECO:0000256" key="8">
    <source>
        <dbReference type="ARBA" id="ARBA00026144"/>
    </source>
</evidence>
<comment type="catalytic activity">
    <reaction evidence="10">
        <text>N-terminal L-methionyl-[transmembrane protein] + acetyl-CoA = N-terminal N(alpha)-acetyl-L-methionyl-[transmembrane protein] + CoA + H(+)</text>
        <dbReference type="Rhea" id="RHEA:50604"/>
        <dbReference type="Rhea" id="RHEA-COMP:12745"/>
        <dbReference type="Rhea" id="RHEA-COMP:12746"/>
        <dbReference type="ChEBI" id="CHEBI:15378"/>
        <dbReference type="ChEBI" id="CHEBI:57287"/>
        <dbReference type="ChEBI" id="CHEBI:57288"/>
        <dbReference type="ChEBI" id="CHEBI:64731"/>
        <dbReference type="ChEBI" id="CHEBI:133414"/>
        <dbReference type="EC" id="2.3.1.259"/>
    </reaction>
</comment>
<reference evidence="12" key="2">
    <citation type="journal article" date="2018" name="Environ. Sci. Technol.">
        <title>The Toxicogenome of Hyalella azteca: A Model for Sediment Ecotoxicology and Evolutionary Toxicology.</title>
        <authorList>
            <person name="Poynton H.C."/>
            <person name="Hasenbein S."/>
            <person name="Benoit J.B."/>
            <person name="Sepulveda M.S."/>
            <person name="Poelchau M.F."/>
            <person name="Hughes D.S.T."/>
            <person name="Murali S.C."/>
            <person name="Chen S."/>
            <person name="Glastad K.M."/>
            <person name="Goodisman M.A.D."/>
            <person name="Werren J.H."/>
            <person name="Vineis J.H."/>
            <person name="Bowen J.L."/>
            <person name="Friedrich M."/>
            <person name="Jones J."/>
            <person name="Robertson H.M."/>
            <person name="Feyereisen R."/>
            <person name="Mechler-Hickson A."/>
            <person name="Mathers N."/>
            <person name="Lee C.E."/>
            <person name="Colbourne J.K."/>
            <person name="Biales A."/>
            <person name="Johnston J.S."/>
            <person name="Wellborn G.A."/>
            <person name="Rosendale A.J."/>
            <person name="Cridge A.G."/>
            <person name="Munoz-Torres M.C."/>
            <person name="Bain P.A."/>
            <person name="Manny A.R."/>
            <person name="Major K.M."/>
            <person name="Lambert F.N."/>
            <person name="Vulpe C.D."/>
            <person name="Tuck P."/>
            <person name="Blalock B.J."/>
            <person name="Lin Y.Y."/>
            <person name="Smith M.E."/>
            <person name="Ochoa-Acuna H."/>
            <person name="Chen M.M."/>
            <person name="Childers C.P."/>
            <person name="Qu J."/>
            <person name="Dugan S."/>
            <person name="Lee S.L."/>
            <person name="Chao H."/>
            <person name="Dinh H."/>
            <person name="Han Y."/>
            <person name="Doddapaneni H."/>
            <person name="Worley K.C."/>
            <person name="Muzny D.M."/>
            <person name="Gibbs R.A."/>
            <person name="Richards S."/>
        </authorList>
    </citation>
    <scope>NUCLEOTIDE SEQUENCE</scope>
    <source>
        <strain evidence="12">HAZT.00-mixed</strain>
        <tissue evidence="12">Whole organism</tissue>
    </source>
</reference>
<dbReference type="PANTHER" id="PTHR14744:SF15">
    <property type="entry name" value="N-ALPHA-ACETYLTRANSFERASE 60"/>
    <property type="match status" value="1"/>
</dbReference>
<dbReference type="InterPro" id="IPR016181">
    <property type="entry name" value="Acyl_CoA_acyltransferase"/>
</dbReference>
<keyword evidence="2" id="KW-0808">Transferase</keyword>
<reference evidence="12" key="1">
    <citation type="submission" date="2014-08" db="EMBL/GenBank/DDBJ databases">
        <authorList>
            <person name="Murali S."/>
            <person name="Richards S."/>
            <person name="Bandaranaike D."/>
            <person name="Bellair M."/>
            <person name="Blankenburg K."/>
            <person name="Chao H."/>
            <person name="Dinh H."/>
            <person name="Doddapaneni H."/>
            <person name="Dugan-Rocha S."/>
            <person name="Elkadiri S."/>
            <person name="Gnanaolivu R."/>
            <person name="Hughes D."/>
            <person name="Lee S."/>
            <person name="Li M."/>
            <person name="Ming W."/>
            <person name="Munidasa M."/>
            <person name="Muniz J."/>
            <person name="Nguyen L."/>
            <person name="Osuji N."/>
            <person name="Pu L.-L."/>
            <person name="Puazo M."/>
            <person name="Skinner E."/>
            <person name="Qu C."/>
            <person name="Quiroz J."/>
            <person name="Raj R."/>
            <person name="Weissenberger G."/>
            <person name="Xin Y."/>
            <person name="Zou X."/>
            <person name="Han Y."/>
            <person name="Worley K."/>
            <person name="Muzny D."/>
            <person name="Gibbs R."/>
        </authorList>
    </citation>
    <scope>NUCLEOTIDE SEQUENCE</scope>
    <source>
        <strain evidence="12">HAZT.00-mixed</strain>
        <tissue evidence="12">Whole organism</tissue>
    </source>
</reference>
<evidence type="ECO:0000256" key="1">
    <source>
        <dbReference type="ARBA" id="ARBA00013184"/>
    </source>
</evidence>